<name>D2ARR9_STRRD</name>
<sequence>MSTPDPSAPEDEGPDDRAADSGAPASDAPPDGGAPGAGPEDGEPDGGAGGGAARPAPEGRIDQTVFQTFLGSVHTHGGTVGISGDGARTQSRRASGKVSPADIDSAVHRYAPPAPHAHALSELRGNHVVALYGAAGLGKRTSAINLLHTVAGGPLVTLSPADPLGWLAERDYTEGAGYLACGLVSSGEQTELADFTLGEIARRVQEAGAYLVLTVVTPLTDTRSGAIPHIGWSQPAHRDVLLAHGVDPARVTAATQEITSAHDLGDVVRFAVQLAGGTSLEEARGGLDLTGRVVAWFEDGRRTDDEILEVTALLFMVGMPERRFEAHLARLRERTAPVAEEPEAPAVRAGVLAARRPRRDGDSLIKIEYLVTEMDVDIPGPPRRCLVFREYGHRRHVAAELCAQFDDRFWAPVFAWLLETVQASGPETRLQIAAGLALLCGHDSFDAVREVFLQPWSAGEYGPRSWDTAIYVLWCMCVEDTTAPLALRTAIRWSRSGIALRRLAAAEAFCGELGVRYPAEALSQLWHLMENGPPYEGREAVARLYATLVSGAARDARVVLDDLEMRLRQHPRPGSPQLLRTLNVALAVLSIRDGTTGHPAAARHLLMPGTLLGPFAKIWSTAIVNRPARAAAFEALYDVLHAMSVLSPSPEERLRPLAEALAASLPDHEHGPFRSEFERYVNRRRDPQSSGRLLLSILLSIFTPNSRPHPVESR</sequence>
<dbReference type="HOGENOM" id="CLU_377623_0_0_11"/>
<gene>
    <name evidence="2" type="ordered locus">Sros_1606</name>
</gene>
<dbReference type="RefSeq" id="WP_012888343.1">
    <property type="nucleotide sequence ID" value="NC_013595.1"/>
</dbReference>
<reference evidence="2 3" key="1">
    <citation type="journal article" date="2010" name="Stand. Genomic Sci.">
        <title>Complete genome sequence of Streptosporangium roseum type strain (NI 9100).</title>
        <authorList>
            <person name="Nolan M."/>
            <person name="Sikorski J."/>
            <person name="Jando M."/>
            <person name="Lucas S."/>
            <person name="Lapidus A."/>
            <person name="Glavina Del Rio T."/>
            <person name="Chen F."/>
            <person name="Tice H."/>
            <person name="Pitluck S."/>
            <person name="Cheng J.F."/>
            <person name="Chertkov O."/>
            <person name="Sims D."/>
            <person name="Meincke L."/>
            <person name="Brettin T."/>
            <person name="Han C."/>
            <person name="Detter J.C."/>
            <person name="Bruce D."/>
            <person name="Goodwin L."/>
            <person name="Land M."/>
            <person name="Hauser L."/>
            <person name="Chang Y.J."/>
            <person name="Jeffries C.D."/>
            <person name="Ivanova N."/>
            <person name="Mavromatis K."/>
            <person name="Mikhailova N."/>
            <person name="Chen A."/>
            <person name="Palaniappan K."/>
            <person name="Chain P."/>
            <person name="Rohde M."/>
            <person name="Goker M."/>
            <person name="Bristow J."/>
            <person name="Eisen J.A."/>
            <person name="Markowitz V."/>
            <person name="Hugenholtz P."/>
            <person name="Kyrpides N.C."/>
            <person name="Klenk H.P."/>
        </authorList>
    </citation>
    <scope>NUCLEOTIDE SEQUENCE [LARGE SCALE GENOMIC DNA]</scope>
    <source>
        <strain evidence="3">ATCC 12428 / DSM 43021 / JCM 3005 / NI 9100</strain>
    </source>
</reference>
<accession>D2ARR9</accession>
<dbReference type="AlphaFoldDB" id="D2ARR9"/>
<dbReference type="OrthoDB" id="3681676at2"/>
<dbReference type="KEGG" id="sro:Sros_1606"/>
<protein>
    <submittedName>
        <fullName evidence="2">Uncharacterized protein</fullName>
    </submittedName>
</protein>
<dbReference type="Proteomes" id="UP000002029">
    <property type="component" value="Chromosome"/>
</dbReference>
<evidence type="ECO:0000256" key="1">
    <source>
        <dbReference type="SAM" id="MobiDB-lite"/>
    </source>
</evidence>
<dbReference type="STRING" id="479432.Sros_1606"/>
<evidence type="ECO:0000313" key="2">
    <source>
        <dbReference type="EMBL" id="ACZ84598.1"/>
    </source>
</evidence>
<dbReference type="EMBL" id="CP001814">
    <property type="protein sequence ID" value="ACZ84598.1"/>
    <property type="molecule type" value="Genomic_DNA"/>
</dbReference>
<organism evidence="2 3">
    <name type="scientific">Streptosporangium roseum (strain ATCC 12428 / DSM 43021 / JCM 3005 / KCTC 9067 / NCIMB 10171 / NRRL 2505 / NI 9100)</name>
    <dbReference type="NCBI Taxonomy" id="479432"/>
    <lineage>
        <taxon>Bacteria</taxon>
        <taxon>Bacillati</taxon>
        <taxon>Actinomycetota</taxon>
        <taxon>Actinomycetes</taxon>
        <taxon>Streptosporangiales</taxon>
        <taxon>Streptosporangiaceae</taxon>
        <taxon>Streptosporangium</taxon>
    </lineage>
</organism>
<proteinExistence type="predicted"/>
<feature type="compositionally biased region" description="Low complexity" evidence="1">
    <location>
        <begin position="20"/>
        <end position="31"/>
    </location>
</feature>
<feature type="region of interest" description="Disordered" evidence="1">
    <location>
        <begin position="77"/>
        <end position="100"/>
    </location>
</feature>
<feature type="region of interest" description="Disordered" evidence="1">
    <location>
        <begin position="1"/>
        <end position="58"/>
    </location>
</feature>
<dbReference type="eggNOG" id="ENOG5030JAA">
    <property type="taxonomic scope" value="Bacteria"/>
</dbReference>
<keyword evidence="3" id="KW-1185">Reference proteome</keyword>
<evidence type="ECO:0000313" key="3">
    <source>
        <dbReference type="Proteomes" id="UP000002029"/>
    </source>
</evidence>